<dbReference type="Proteomes" id="UP000245802">
    <property type="component" value="Chromosome"/>
</dbReference>
<keyword evidence="2" id="KW-1185">Reference proteome</keyword>
<proteinExistence type="predicted"/>
<dbReference type="EMBL" id="CP025958">
    <property type="protein sequence ID" value="AWM36584.1"/>
    <property type="molecule type" value="Genomic_DNA"/>
</dbReference>
<gene>
    <name evidence="1" type="ORF">C1280_05785</name>
</gene>
<organism evidence="1 2">
    <name type="scientific">Gemmata obscuriglobus</name>
    <dbReference type="NCBI Taxonomy" id="114"/>
    <lineage>
        <taxon>Bacteria</taxon>
        <taxon>Pseudomonadati</taxon>
        <taxon>Planctomycetota</taxon>
        <taxon>Planctomycetia</taxon>
        <taxon>Gemmatales</taxon>
        <taxon>Gemmataceae</taxon>
        <taxon>Gemmata</taxon>
    </lineage>
</organism>
<accession>A0A2Z3H4P6</accession>
<evidence type="ECO:0000313" key="1">
    <source>
        <dbReference type="EMBL" id="AWM36584.1"/>
    </source>
</evidence>
<protein>
    <submittedName>
        <fullName evidence="1">Uncharacterized protein</fullName>
    </submittedName>
</protein>
<dbReference type="KEGG" id="gog:C1280_05785"/>
<name>A0A2Z3H4P6_9BACT</name>
<reference evidence="1 2" key="1">
    <citation type="submission" date="2018-01" db="EMBL/GenBank/DDBJ databases">
        <title>G. obscuriglobus.</title>
        <authorList>
            <person name="Franke J."/>
            <person name="Blomberg W."/>
            <person name="Selmecki A."/>
        </authorList>
    </citation>
    <scope>NUCLEOTIDE SEQUENCE [LARGE SCALE GENOMIC DNA]</scope>
    <source>
        <strain evidence="1 2">DSM 5831</strain>
    </source>
</reference>
<evidence type="ECO:0000313" key="2">
    <source>
        <dbReference type="Proteomes" id="UP000245802"/>
    </source>
</evidence>
<dbReference type="AlphaFoldDB" id="A0A2Z3H4P6"/>
<sequence>MLEALHPARFVKRRPGFGLRILSGRGALESDQRRYLMFFALGLIHPRSLPRRCPPSTSTANHRRYHVHAHRQLPAPLLDHLLIPLASQLVADLLGDPLDLRAT</sequence>